<dbReference type="PATRIC" id="fig|178606.4.peg.1524"/>
<dbReference type="NCBIfam" id="NF040570">
    <property type="entry name" value="guided_TnpB"/>
    <property type="match status" value="1"/>
</dbReference>
<accession>A0A094X5I1</accession>
<evidence type="ECO:0000256" key="6">
    <source>
        <dbReference type="ARBA" id="ARBA00023125"/>
    </source>
</evidence>
<organism evidence="11 12">
    <name type="scientific">Leptospirillum ferriphilum</name>
    <dbReference type="NCBI Taxonomy" id="178606"/>
    <lineage>
        <taxon>Bacteria</taxon>
        <taxon>Pseudomonadati</taxon>
        <taxon>Nitrospirota</taxon>
        <taxon>Nitrospiria</taxon>
        <taxon>Nitrospirales</taxon>
        <taxon>Nitrospiraceae</taxon>
        <taxon>Leptospirillum</taxon>
    </lineage>
</organism>
<dbReference type="InterPro" id="IPR021027">
    <property type="entry name" value="Transposase_put_HTH"/>
</dbReference>
<evidence type="ECO:0000259" key="10">
    <source>
        <dbReference type="Pfam" id="PF12323"/>
    </source>
</evidence>
<dbReference type="Pfam" id="PF01385">
    <property type="entry name" value="OrfB_IS605"/>
    <property type="match status" value="1"/>
</dbReference>
<feature type="domain" description="Probable transposase IS891/IS1136/IS1341" evidence="8">
    <location>
        <begin position="179"/>
        <end position="279"/>
    </location>
</feature>
<protein>
    <submittedName>
        <fullName evidence="11">Mobile element protein</fullName>
    </submittedName>
</protein>
<proteinExistence type="inferred from homology"/>
<dbReference type="Pfam" id="PF07282">
    <property type="entry name" value="Cas12f1-like_TNB"/>
    <property type="match status" value="1"/>
</dbReference>
<keyword evidence="5" id="KW-0862">Zinc</keyword>
<feature type="domain" description="Cas12f1-like TNB" evidence="9">
    <location>
        <begin position="291"/>
        <end position="358"/>
    </location>
</feature>
<keyword evidence="4" id="KW-0479">Metal-binding</keyword>
<feature type="domain" description="Transposase putative helix-turn-helix" evidence="10">
    <location>
        <begin position="1"/>
        <end position="45"/>
    </location>
</feature>
<evidence type="ECO:0000256" key="3">
    <source>
        <dbReference type="ARBA" id="ARBA00022578"/>
    </source>
</evidence>
<keyword evidence="7" id="KW-0233">DNA recombination</keyword>
<keyword evidence="6" id="KW-0238">DNA-binding</keyword>
<dbReference type="PANTHER" id="PTHR30405">
    <property type="entry name" value="TRANSPOSASE"/>
    <property type="match status" value="1"/>
</dbReference>
<dbReference type="OrthoDB" id="9790532at2"/>
<evidence type="ECO:0000313" key="12">
    <source>
        <dbReference type="Proteomes" id="UP000029452"/>
    </source>
</evidence>
<comment type="similarity">
    <text evidence="1">In the C-terminal section; belongs to the transposase 35 family.</text>
</comment>
<dbReference type="Pfam" id="PF12323">
    <property type="entry name" value="HTH_OrfB_IS605"/>
    <property type="match status" value="1"/>
</dbReference>
<name>A0A094X5I1_9BACT</name>
<evidence type="ECO:0000256" key="7">
    <source>
        <dbReference type="ARBA" id="ARBA00023172"/>
    </source>
</evidence>
<sequence>MKVAKSYKFRFYPTTDQESLLARTFGCVRFVWNAVIAAREEAWESFGIATSFPDASALLTDLKADPDLAFLGEVSSVPLQQALRHQQRAYDNFFSGRAGKPRFKRKDDVQSAVFMNNAFTLDKQNLVLAKMKESLNIRWSRVLPKAAKVSSVCVTKDPACRYFVSLNFEDEVSAKSVLDTKVGIDLGVASFATLSTGEKIDAPDFFRKDEKTLAFWQRRLARKKKGSQNRRKARRKVARIHARVADRRHDFLHKLSTRLVNENQVLAFESLSVKNMLKNRHLSKSIADASWSEFLRQIEYKAAWYGRQILSCGRFFPSSKTCSHCGFVLPELSLSVREWTCPDCGATHDRDVNAARNILTAGLAVCACGGSVRLPVPA</sequence>
<dbReference type="Proteomes" id="UP000029452">
    <property type="component" value="Unassembled WGS sequence"/>
</dbReference>
<evidence type="ECO:0000313" key="11">
    <source>
        <dbReference type="EMBL" id="KGA93809.1"/>
    </source>
</evidence>
<gene>
    <name evidence="11" type="ORF">LptCag_1519</name>
</gene>
<dbReference type="InterPro" id="IPR051399">
    <property type="entry name" value="RNA-guided_DNA_endo/Transpos"/>
</dbReference>
<dbReference type="EMBL" id="JPGK01000005">
    <property type="protein sequence ID" value="KGA93809.1"/>
    <property type="molecule type" value="Genomic_DNA"/>
</dbReference>
<dbReference type="InterPro" id="IPR010095">
    <property type="entry name" value="Cas12f1-like_TNB"/>
</dbReference>
<evidence type="ECO:0000256" key="2">
    <source>
        <dbReference type="ARBA" id="ARBA00011044"/>
    </source>
</evidence>
<dbReference type="PANTHER" id="PTHR30405:SF25">
    <property type="entry name" value="RNA-GUIDED DNA ENDONUCLEASE INSQ-RELATED"/>
    <property type="match status" value="1"/>
</dbReference>
<dbReference type="GO" id="GO:0046872">
    <property type="term" value="F:metal ion binding"/>
    <property type="evidence" value="ECO:0007669"/>
    <property type="project" value="UniProtKB-KW"/>
</dbReference>
<dbReference type="NCBIfam" id="TIGR01766">
    <property type="entry name" value="IS200/IS605 family accessory protein TnpB-like domain"/>
    <property type="match status" value="1"/>
</dbReference>
<keyword evidence="3" id="KW-0815">Transposition</keyword>
<dbReference type="AlphaFoldDB" id="A0A094X5I1"/>
<dbReference type="GO" id="GO:0032196">
    <property type="term" value="P:transposition"/>
    <property type="evidence" value="ECO:0007669"/>
    <property type="project" value="UniProtKB-KW"/>
</dbReference>
<evidence type="ECO:0000259" key="9">
    <source>
        <dbReference type="Pfam" id="PF07282"/>
    </source>
</evidence>
<evidence type="ECO:0000256" key="4">
    <source>
        <dbReference type="ARBA" id="ARBA00022723"/>
    </source>
</evidence>
<evidence type="ECO:0000256" key="5">
    <source>
        <dbReference type="ARBA" id="ARBA00022833"/>
    </source>
</evidence>
<dbReference type="InterPro" id="IPR001959">
    <property type="entry name" value="Transposase"/>
</dbReference>
<dbReference type="GO" id="GO:0006310">
    <property type="term" value="P:DNA recombination"/>
    <property type="evidence" value="ECO:0007669"/>
    <property type="project" value="UniProtKB-KW"/>
</dbReference>
<comment type="similarity">
    <text evidence="2">In the N-terminal section; belongs to the transposase 2 family.</text>
</comment>
<evidence type="ECO:0000256" key="1">
    <source>
        <dbReference type="ARBA" id="ARBA00008761"/>
    </source>
</evidence>
<comment type="caution">
    <text evidence="11">The sequence shown here is derived from an EMBL/GenBank/DDBJ whole genome shotgun (WGS) entry which is preliminary data.</text>
</comment>
<reference evidence="11 12" key="1">
    <citation type="submission" date="2014-06" db="EMBL/GenBank/DDBJ databases">
        <title>Draft genome sequence of iron oxidizing acidophile Leptospirillum ferriphilum DSM14647.</title>
        <authorList>
            <person name="Cardenas J.P."/>
            <person name="Lazcano M."/>
            <person name="Ossandon F.J."/>
            <person name="Corbett M."/>
            <person name="Holmes D.S."/>
            <person name="Watkin E."/>
        </authorList>
    </citation>
    <scope>NUCLEOTIDE SEQUENCE [LARGE SCALE GENOMIC DNA]</scope>
    <source>
        <strain evidence="11 12">DSM 14647</strain>
    </source>
</reference>
<evidence type="ECO:0000259" key="8">
    <source>
        <dbReference type="Pfam" id="PF01385"/>
    </source>
</evidence>
<dbReference type="GO" id="GO:0003677">
    <property type="term" value="F:DNA binding"/>
    <property type="evidence" value="ECO:0007669"/>
    <property type="project" value="UniProtKB-KW"/>
</dbReference>